<comment type="caution">
    <text evidence="1">The sequence shown here is derived from an EMBL/GenBank/DDBJ whole genome shotgun (WGS) entry which is preliminary data.</text>
</comment>
<evidence type="ECO:0000313" key="1">
    <source>
        <dbReference type="EMBL" id="CAG8852639.1"/>
    </source>
</evidence>
<organism evidence="1 2">
    <name type="scientific">Gigaspora margarita</name>
    <dbReference type="NCBI Taxonomy" id="4874"/>
    <lineage>
        <taxon>Eukaryota</taxon>
        <taxon>Fungi</taxon>
        <taxon>Fungi incertae sedis</taxon>
        <taxon>Mucoromycota</taxon>
        <taxon>Glomeromycotina</taxon>
        <taxon>Glomeromycetes</taxon>
        <taxon>Diversisporales</taxon>
        <taxon>Gigasporaceae</taxon>
        <taxon>Gigaspora</taxon>
    </lineage>
</organism>
<proteinExistence type="predicted"/>
<sequence length="125" mass="14457">LDYIEGSVDYLGWRTENGQCKSTNHLNDILLLTENGKYQVQQICNGEENDLQVWQWVMLSEVDIDYPVHIIIKDLIIKSCKADKHTSKEIKSKILVLHNDNLHTQSQIGPWTTVHELVTCILKQK</sequence>
<accession>A0ABN7XEF2</accession>
<dbReference type="EMBL" id="CAJVQB010114619">
    <property type="protein sequence ID" value="CAG8852639.1"/>
    <property type="molecule type" value="Genomic_DNA"/>
</dbReference>
<dbReference type="Proteomes" id="UP000789901">
    <property type="component" value="Unassembled WGS sequence"/>
</dbReference>
<evidence type="ECO:0000313" key="2">
    <source>
        <dbReference type="Proteomes" id="UP000789901"/>
    </source>
</evidence>
<gene>
    <name evidence="1" type="ORF">GMARGA_LOCUS41460</name>
</gene>
<reference evidence="1 2" key="1">
    <citation type="submission" date="2021-06" db="EMBL/GenBank/DDBJ databases">
        <authorList>
            <person name="Kallberg Y."/>
            <person name="Tangrot J."/>
            <person name="Rosling A."/>
        </authorList>
    </citation>
    <scope>NUCLEOTIDE SEQUENCE [LARGE SCALE GENOMIC DNA]</scope>
    <source>
        <strain evidence="1 2">120-4 pot B 10/14</strain>
    </source>
</reference>
<name>A0ABN7XEF2_GIGMA</name>
<protein>
    <submittedName>
        <fullName evidence="1">22129_t:CDS:1</fullName>
    </submittedName>
</protein>
<keyword evidence="2" id="KW-1185">Reference proteome</keyword>
<feature type="non-terminal residue" evidence="1">
    <location>
        <position position="1"/>
    </location>
</feature>
<feature type="non-terminal residue" evidence="1">
    <location>
        <position position="125"/>
    </location>
</feature>